<comment type="caution">
    <text evidence="1">The sequence shown here is derived from an EMBL/GenBank/DDBJ whole genome shotgun (WGS) entry which is preliminary data.</text>
</comment>
<name>C6M6Y5_NEISI</name>
<reference evidence="1" key="1">
    <citation type="submission" date="2009-07" db="EMBL/GenBank/DDBJ databases">
        <authorList>
            <person name="Weinstock G."/>
            <person name="Sodergren E."/>
            <person name="Clifton S."/>
            <person name="Fulton L."/>
            <person name="Fulton B."/>
            <person name="Courtney L."/>
            <person name="Fronick C."/>
            <person name="Harrison M."/>
            <person name="Strong C."/>
            <person name="Farmer C."/>
            <person name="Delahaunty K."/>
            <person name="Markovic C."/>
            <person name="Hall O."/>
            <person name="Minx P."/>
            <person name="Tomlinson C."/>
            <person name="Mitreva M."/>
            <person name="Nelson J."/>
            <person name="Hou S."/>
            <person name="Wollam A."/>
            <person name="Pepin K.H."/>
            <person name="Johnson M."/>
            <person name="Bhonagiri V."/>
            <person name="Nash W.E."/>
            <person name="Warren W."/>
            <person name="Chinwalla A."/>
            <person name="Mardis E.R."/>
            <person name="Wilson R.K."/>
        </authorList>
    </citation>
    <scope>NUCLEOTIDE SEQUENCE [LARGE SCALE GENOMIC DNA]</scope>
    <source>
        <strain evidence="1">ATCC 29256</strain>
    </source>
</reference>
<gene>
    <name evidence="1" type="ORF">NEISICOT_02288</name>
</gene>
<dbReference type="AlphaFoldDB" id="C6M6Y5"/>
<organism evidence="1 2">
    <name type="scientific">Neisseria sicca ATCC 29256</name>
    <dbReference type="NCBI Taxonomy" id="547045"/>
    <lineage>
        <taxon>Bacteria</taxon>
        <taxon>Pseudomonadati</taxon>
        <taxon>Pseudomonadota</taxon>
        <taxon>Betaproteobacteria</taxon>
        <taxon>Neisseriales</taxon>
        <taxon>Neisseriaceae</taxon>
        <taxon>Neisseria</taxon>
    </lineage>
</organism>
<dbReference type="Proteomes" id="UP000005365">
    <property type="component" value="Unassembled WGS sequence"/>
</dbReference>
<protein>
    <submittedName>
        <fullName evidence="1">Uncharacterized protein</fullName>
    </submittedName>
</protein>
<keyword evidence="2" id="KW-1185">Reference proteome</keyword>
<proteinExistence type="predicted"/>
<sequence length="63" mass="7377">MALLQFGERAFDFSDDLSGCLADRVTRFPWVYMGLDKLLCVDYDEIFSVRQYFKQCNSQKKAP</sequence>
<evidence type="ECO:0000313" key="2">
    <source>
        <dbReference type="Proteomes" id="UP000005365"/>
    </source>
</evidence>
<evidence type="ECO:0000313" key="1">
    <source>
        <dbReference type="EMBL" id="EET43889.1"/>
    </source>
</evidence>
<accession>C6M6Y5</accession>
<dbReference type="EMBL" id="ACKO02000014">
    <property type="protein sequence ID" value="EET43889.1"/>
    <property type="molecule type" value="Genomic_DNA"/>
</dbReference>